<protein>
    <recommendedName>
        <fullName evidence="5">Transglycosylase SLT domain-containing protein</fullName>
    </recommendedName>
</protein>
<evidence type="ECO:0000256" key="2">
    <source>
        <dbReference type="ARBA" id="ARBA00009387"/>
    </source>
</evidence>
<reference evidence="6 7" key="1">
    <citation type="submission" date="2020-08" db="EMBL/GenBank/DDBJ databases">
        <title>The Agave Microbiome: Exploring the role of microbial communities in plant adaptations to desert environments.</title>
        <authorList>
            <person name="Partida-Martinez L.P."/>
        </authorList>
    </citation>
    <scope>NUCLEOTIDE SEQUENCE [LARGE SCALE GENOMIC DNA]</scope>
    <source>
        <strain evidence="6 7">AT3.9</strain>
    </source>
</reference>
<dbReference type="Pfam" id="PF01464">
    <property type="entry name" value="SLT"/>
    <property type="match status" value="1"/>
</dbReference>
<evidence type="ECO:0000256" key="4">
    <source>
        <dbReference type="SAM" id="MobiDB-lite"/>
    </source>
</evidence>
<evidence type="ECO:0000313" key="7">
    <source>
        <dbReference type="Proteomes" id="UP000532010"/>
    </source>
</evidence>
<keyword evidence="7" id="KW-1185">Reference proteome</keyword>
<keyword evidence="3" id="KW-0175">Coiled coil</keyword>
<proteinExistence type="inferred from homology"/>
<dbReference type="CDD" id="cd00254">
    <property type="entry name" value="LT-like"/>
    <property type="match status" value="1"/>
</dbReference>
<feature type="region of interest" description="Disordered" evidence="4">
    <location>
        <begin position="900"/>
        <end position="920"/>
    </location>
</feature>
<feature type="region of interest" description="Disordered" evidence="4">
    <location>
        <begin position="116"/>
        <end position="152"/>
    </location>
</feature>
<evidence type="ECO:0000259" key="5">
    <source>
        <dbReference type="Pfam" id="PF01464"/>
    </source>
</evidence>
<dbReference type="PANTHER" id="PTHR37423">
    <property type="entry name" value="SOLUBLE LYTIC MUREIN TRANSGLYCOSYLASE-RELATED"/>
    <property type="match status" value="1"/>
</dbReference>
<feature type="coiled-coil region" evidence="3">
    <location>
        <begin position="681"/>
        <end position="723"/>
    </location>
</feature>
<organism evidence="6 7">
    <name type="scientific">Microvirga lupini</name>
    <dbReference type="NCBI Taxonomy" id="420324"/>
    <lineage>
        <taxon>Bacteria</taxon>
        <taxon>Pseudomonadati</taxon>
        <taxon>Pseudomonadota</taxon>
        <taxon>Alphaproteobacteria</taxon>
        <taxon>Hyphomicrobiales</taxon>
        <taxon>Methylobacteriaceae</taxon>
        <taxon>Microvirga</taxon>
    </lineage>
</organism>
<dbReference type="RefSeq" id="WP_183447231.1">
    <property type="nucleotide sequence ID" value="NZ_JACHWB010000001.1"/>
</dbReference>
<dbReference type="Gene3D" id="1.10.530.10">
    <property type="match status" value="1"/>
</dbReference>
<dbReference type="InterPro" id="IPR023346">
    <property type="entry name" value="Lysozyme-like_dom_sf"/>
</dbReference>
<feature type="domain" description="Transglycosylase SLT" evidence="5">
    <location>
        <begin position="788"/>
        <end position="886"/>
    </location>
</feature>
<name>A0A7W4VJ40_9HYPH</name>
<feature type="compositionally biased region" description="Low complexity" evidence="4">
    <location>
        <begin position="119"/>
        <end position="135"/>
    </location>
</feature>
<dbReference type="Proteomes" id="UP000532010">
    <property type="component" value="Unassembled WGS sequence"/>
</dbReference>
<evidence type="ECO:0000313" key="6">
    <source>
        <dbReference type="EMBL" id="MBB3017715.1"/>
    </source>
</evidence>
<evidence type="ECO:0000256" key="3">
    <source>
        <dbReference type="SAM" id="Coils"/>
    </source>
</evidence>
<sequence length="962" mass="101780">MSIKIPVEASFDSGDIEKRIAQVNRQFEAIGKAVAKASNQRFEPITLKSKQDLDYFTKQSQQLLRIQGELSARMKKSGQEGKNPFEADWSKMYLNESTRLRRMREAVVFMGASFEDAHSPVSPSRRPGGSSSQPPTRAPEPPTRRQPGVGAAIIGGGLRGLGPAGGVAAGSLSTGLSMGAGAGLMGLLGGLGALGLGKLVGAATEKMGVAEDNAVAYDRLKRSLGDVNVSFGALKSVLESSADNVKVTFTEAAQLGTQFAKLGNLTADQYKTLGSELQTGVGLSRAYGLDPSQGVGALGTMRGMRLTSSEQDSRKFALIIGETIARSNAFAKADEVMDAIAGYATQQTRASLGANVGGYAGMFSALTGSGIPGLDPAGTAGLLARVNATLAGGGAKGEASQFFTQTIGARHGLDPFQMQLWREGGAFSTLDSTFGPGSMASRFGIRGPRGQSTFLEESLAGLKQQYGSNGGMMLHATANHLGVSMAQAGALHMINPNQAGEMERRLSAAGVKLSDLNAGGISSLSKVMFGSDADRAGIASSLRSRTGAGALSADEQRQLDQVMGGNNISAQKELLTRLVASRDQEQTQGKDIRDSKNAIDNIKTSIADKLIPLTQEMRHGIMYIAGKGEKSAADIQEGVMRADSNGRAQAIKGKYGALIDEQGKKIFDARMGENPADYSTIERSREIQKAANEEIDRLKQEQADLLAEENDMLSERVKAMRDDETRKLLPEPASYSSGGPGQRFVNGSGRRGTGSAAYPAGAGGGVMPKGLGKLAYDPAYRAMVAGYEKEIGAPEGLLWAQMQQESRFHAGAVSHAGAEGAAQFMPETKAGMERKFGRKFDSFDPQDAAFMQKELMRELYQQFGNWDDALRAYNAGPRRSRWNNSETRNYVPAIRGHMERNAASQGTPLPDGAPAAGGRDQRFILDAPPIEVIHKNAAGQPVAPTQMLATTIRPASPFGTTG</sequence>
<comment type="caution">
    <text evidence="6">The sequence shown here is derived from an EMBL/GenBank/DDBJ whole genome shotgun (WGS) entry which is preliminary data.</text>
</comment>
<evidence type="ECO:0000256" key="1">
    <source>
        <dbReference type="ARBA" id="ARBA00007734"/>
    </source>
</evidence>
<dbReference type="PANTHER" id="PTHR37423:SF2">
    <property type="entry name" value="MEMBRANE-BOUND LYTIC MUREIN TRANSGLYCOSYLASE C"/>
    <property type="match status" value="1"/>
</dbReference>
<accession>A0A7W4VJ40</accession>
<dbReference type="AlphaFoldDB" id="A0A7W4VJ40"/>
<dbReference type="EMBL" id="JACHWB010000001">
    <property type="protein sequence ID" value="MBB3017715.1"/>
    <property type="molecule type" value="Genomic_DNA"/>
</dbReference>
<comment type="similarity">
    <text evidence="1">Belongs to the transglycosylase Slt family.</text>
</comment>
<dbReference type="InterPro" id="IPR008258">
    <property type="entry name" value="Transglycosylase_SLT_dom_1"/>
</dbReference>
<comment type="similarity">
    <text evidence="2">Belongs to the virb1 family.</text>
</comment>
<gene>
    <name evidence="6" type="ORF">FHR70_000755</name>
</gene>
<dbReference type="SUPFAM" id="SSF53955">
    <property type="entry name" value="Lysozyme-like"/>
    <property type="match status" value="1"/>
</dbReference>